<dbReference type="Gene3D" id="3.40.50.1000">
    <property type="entry name" value="HAD superfamily/HAD-like"/>
    <property type="match status" value="1"/>
</dbReference>
<proteinExistence type="predicted"/>
<dbReference type="InterPro" id="IPR051806">
    <property type="entry name" value="HAD-like_SPP"/>
</dbReference>
<dbReference type="Pfam" id="PF00702">
    <property type="entry name" value="Hydrolase"/>
    <property type="match status" value="1"/>
</dbReference>
<accession>A0ABZ2K1Y2</accession>
<dbReference type="InterPro" id="IPR036412">
    <property type="entry name" value="HAD-like_sf"/>
</dbReference>
<dbReference type="Gene3D" id="1.10.150.240">
    <property type="entry name" value="Putative phosphatase, domain 2"/>
    <property type="match status" value="1"/>
</dbReference>
<dbReference type="InterPro" id="IPR023198">
    <property type="entry name" value="PGP-like_dom2"/>
</dbReference>
<dbReference type="SFLD" id="SFLDS00003">
    <property type="entry name" value="Haloacid_Dehalogenase"/>
    <property type="match status" value="1"/>
</dbReference>
<organism evidence="1 2">
    <name type="scientific">Pendulispora brunnea</name>
    <dbReference type="NCBI Taxonomy" id="2905690"/>
    <lineage>
        <taxon>Bacteria</taxon>
        <taxon>Pseudomonadati</taxon>
        <taxon>Myxococcota</taxon>
        <taxon>Myxococcia</taxon>
        <taxon>Myxococcales</taxon>
        <taxon>Sorangiineae</taxon>
        <taxon>Pendulisporaceae</taxon>
        <taxon>Pendulispora</taxon>
    </lineage>
</organism>
<sequence>MRALIFDLDGTLVDTVYAHVFAWQQALAEAGMPIDGWRIHRRIGMSGGLFTRALVRETGTNLSIEETKALQDRHGAIFRQLLPERRPLPGAVALLRRLRELGIPHGIATSGRRPEIDQSLVALEIPSTTVVIERGDVARAKPEPDLFLACQTRLSVAVEDCYVVGDAVWDLLAARRARMLSVGLLTGGYGEDELSRAGAYRVYRDAADLDASLDELGVLP</sequence>
<protein>
    <submittedName>
        <fullName evidence="1">HAD family hydrolase</fullName>
    </submittedName>
</protein>
<dbReference type="EMBL" id="CP089982">
    <property type="protein sequence ID" value="WXA90759.1"/>
    <property type="molecule type" value="Genomic_DNA"/>
</dbReference>
<dbReference type="PANTHER" id="PTHR43481">
    <property type="entry name" value="FRUCTOSE-1-PHOSPHATE PHOSPHATASE"/>
    <property type="match status" value="1"/>
</dbReference>
<dbReference type="SFLD" id="SFLDG01135">
    <property type="entry name" value="C1.5.6:_HAD__Beta-PGM__Phospha"/>
    <property type="match status" value="1"/>
</dbReference>
<gene>
    <name evidence="1" type="ORF">LZC95_30430</name>
</gene>
<dbReference type="Proteomes" id="UP001379533">
    <property type="component" value="Chromosome"/>
</dbReference>
<evidence type="ECO:0000313" key="2">
    <source>
        <dbReference type="Proteomes" id="UP001379533"/>
    </source>
</evidence>
<keyword evidence="1" id="KW-0378">Hydrolase</keyword>
<dbReference type="PANTHER" id="PTHR43481:SF4">
    <property type="entry name" value="GLYCEROL-1-PHOSPHATE PHOSPHOHYDROLASE 1-RELATED"/>
    <property type="match status" value="1"/>
</dbReference>
<dbReference type="GO" id="GO:0016787">
    <property type="term" value="F:hydrolase activity"/>
    <property type="evidence" value="ECO:0007669"/>
    <property type="project" value="UniProtKB-KW"/>
</dbReference>
<dbReference type="PRINTS" id="PR00413">
    <property type="entry name" value="HADHALOGNASE"/>
</dbReference>
<dbReference type="SFLD" id="SFLDG01129">
    <property type="entry name" value="C1.5:_HAD__Beta-PGM__Phosphata"/>
    <property type="match status" value="1"/>
</dbReference>
<dbReference type="InterPro" id="IPR006439">
    <property type="entry name" value="HAD-SF_hydro_IA"/>
</dbReference>
<name>A0ABZ2K1Y2_9BACT</name>
<dbReference type="NCBIfam" id="TIGR01549">
    <property type="entry name" value="HAD-SF-IA-v1"/>
    <property type="match status" value="1"/>
</dbReference>
<dbReference type="RefSeq" id="WP_394841378.1">
    <property type="nucleotide sequence ID" value="NZ_CP089982.1"/>
</dbReference>
<dbReference type="NCBIfam" id="TIGR01509">
    <property type="entry name" value="HAD-SF-IA-v3"/>
    <property type="match status" value="1"/>
</dbReference>
<keyword evidence="2" id="KW-1185">Reference proteome</keyword>
<dbReference type="InterPro" id="IPR023214">
    <property type="entry name" value="HAD_sf"/>
</dbReference>
<reference evidence="1 2" key="1">
    <citation type="submission" date="2021-12" db="EMBL/GenBank/DDBJ databases">
        <title>Discovery of the Pendulisporaceae a myxobacterial family with distinct sporulation behavior and unique specialized metabolism.</title>
        <authorList>
            <person name="Garcia R."/>
            <person name="Popoff A."/>
            <person name="Bader C.D."/>
            <person name="Loehr J."/>
            <person name="Walesch S."/>
            <person name="Walt C."/>
            <person name="Boldt J."/>
            <person name="Bunk B."/>
            <person name="Haeckl F.J.F.P.J."/>
            <person name="Gunesch A.P."/>
            <person name="Birkelbach J."/>
            <person name="Nuebel U."/>
            <person name="Pietschmann T."/>
            <person name="Bach T."/>
            <person name="Mueller R."/>
        </authorList>
    </citation>
    <scope>NUCLEOTIDE SEQUENCE [LARGE SCALE GENOMIC DNA]</scope>
    <source>
        <strain evidence="1 2">MSr12523</strain>
    </source>
</reference>
<dbReference type="SUPFAM" id="SSF56784">
    <property type="entry name" value="HAD-like"/>
    <property type="match status" value="1"/>
</dbReference>
<evidence type="ECO:0000313" key="1">
    <source>
        <dbReference type="EMBL" id="WXA90759.1"/>
    </source>
</evidence>